<organism evidence="2 3">
    <name type="scientific">Shewanella livingstonensis</name>
    <dbReference type="NCBI Taxonomy" id="150120"/>
    <lineage>
        <taxon>Bacteria</taxon>
        <taxon>Pseudomonadati</taxon>
        <taxon>Pseudomonadota</taxon>
        <taxon>Gammaproteobacteria</taxon>
        <taxon>Alteromonadales</taxon>
        <taxon>Shewanellaceae</taxon>
        <taxon>Shewanella</taxon>
    </lineage>
</organism>
<dbReference type="KEGG" id="slj:EGC82_03045"/>
<keyword evidence="3" id="KW-1185">Reference proteome</keyword>
<dbReference type="EMBL" id="CP034015">
    <property type="protein sequence ID" value="AZG71824.1"/>
    <property type="molecule type" value="Genomic_DNA"/>
</dbReference>
<evidence type="ECO:0000313" key="2">
    <source>
        <dbReference type="EMBL" id="AZG71824.1"/>
    </source>
</evidence>
<dbReference type="AlphaFoldDB" id="A0A3G8LQW8"/>
<accession>A0A3G8LQW8</accession>
<evidence type="ECO:0000313" key="3">
    <source>
        <dbReference type="Proteomes" id="UP000278035"/>
    </source>
</evidence>
<dbReference type="OrthoDB" id="5298707at2"/>
<dbReference type="Proteomes" id="UP000278035">
    <property type="component" value="Chromosome"/>
</dbReference>
<feature type="chain" id="PRO_5018012196" description="LysM domain-containing protein" evidence="1">
    <location>
        <begin position="24"/>
        <end position="416"/>
    </location>
</feature>
<evidence type="ECO:0008006" key="4">
    <source>
        <dbReference type="Google" id="ProtNLM"/>
    </source>
</evidence>
<dbReference type="RefSeq" id="WP_124729440.1">
    <property type="nucleotide sequence ID" value="NZ_CBCSKC010000019.1"/>
</dbReference>
<dbReference type="NCBIfam" id="TIGR03505">
    <property type="entry name" value="FimV_core"/>
    <property type="match status" value="1"/>
</dbReference>
<reference evidence="3" key="1">
    <citation type="submission" date="2018-11" db="EMBL/GenBank/DDBJ databases">
        <title>Shewanella sp. M2.</title>
        <authorList>
            <person name="Hwang Y.J."/>
            <person name="Hwang C.Y."/>
        </authorList>
    </citation>
    <scope>NUCLEOTIDE SEQUENCE [LARGE SCALE GENOMIC DNA]</scope>
    <source>
        <strain evidence="3">LMG 19866</strain>
    </source>
</reference>
<name>A0A3G8LQW8_9GAMM</name>
<protein>
    <recommendedName>
        <fullName evidence="4">LysM domain-containing protein</fullName>
    </recommendedName>
</protein>
<dbReference type="InterPro" id="IPR020012">
    <property type="entry name" value="LysM_FimV"/>
</dbReference>
<sequence>MKSFKMLAILALLAVSSVSTVIAEVSHISIDTTPFESGQTPKLTVNIITDHHDLSRLTFYLRQIYRDNIVLEKLTVEQSNSDVFVLSGTEKIRDPDAALIVSEYRNAKWLQYSPVPLFTQAVAQSRYQPVAIKTMKSAATLSTSIPTPINRKPISPVNMAPTQAVLSNCKIIHLPDDSLWKIAVRYRKQWNSNIYGAMLALYQTNPSAFYQHKISLLQLDSILSCPSIETLSRYQNVMVDRVTFDNLVASQRGQPQQNSSFALAVNSAVTAPEPVTDYDSINPSDNKISESDQLLAAIHKTQILPQLTPVKTLEKTALLTKANMQVTEQGKACLMDKYPQDTLWRVADRYYRQWQISVYGAMLAIYDANPNAFADKKIYLLMSDSKLKCPSGVILKQYQSPSKARATYEALERTHR</sequence>
<keyword evidence="1" id="KW-0732">Signal</keyword>
<proteinExistence type="predicted"/>
<feature type="signal peptide" evidence="1">
    <location>
        <begin position="1"/>
        <end position="23"/>
    </location>
</feature>
<evidence type="ECO:0000256" key="1">
    <source>
        <dbReference type="SAM" id="SignalP"/>
    </source>
</evidence>
<gene>
    <name evidence="2" type="ORF">EGC82_03045</name>
</gene>